<evidence type="ECO:0000256" key="2">
    <source>
        <dbReference type="SAM" id="SignalP"/>
    </source>
</evidence>
<feature type="region of interest" description="Disordered" evidence="1">
    <location>
        <begin position="169"/>
        <end position="200"/>
    </location>
</feature>
<dbReference type="EMBL" id="JBGFUD010004924">
    <property type="protein sequence ID" value="MFH4980006.1"/>
    <property type="molecule type" value="Genomic_DNA"/>
</dbReference>
<sequence length="316" mass="36118">MRGADSLYVLVLLIIRLTKAGICPQTNHTVCNRGILHHACVCSLAVKDEAPPEKSCNKLLRIENDRFPAVSIMFDMKEAADHYDTFPEDKFRTAIATSLHVIEEDILILRIRCVDDDKTLLVQFVILEEEASKKSTTRPTRRTTEVSKRHRITVKSRYRFHSRERMQKHDEITTTEEKRTTVKTTISTRRKPDDDYSEDDEVGYEDASLEIVAKKSEESELRDRMVYNVSHFLRAGDIVKRMKGITHIGQLTDLGVERIKLVERLTPIEGEVDNSSLIVEATLTGLAFLMMLLLGIYKAITHKDEGPPYESVTEKS</sequence>
<feature type="compositionally biased region" description="Basic and acidic residues" evidence="1">
    <location>
        <begin position="169"/>
        <end position="180"/>
    </location>
</feature>
<feature type="chain" id="PRO_5044813446" evidence="2">
    <location>
        <begin position="21"/>
        <end position="316"/>
    </location>
</feature>
<reference evidence="3 4" key="1">
    <citation type="submission" date="2024-08" db="EMBL/GenBank/DDBJ databases">
        <title>Gnathostoma spinigerum genome.</title>
        <authorList>
            <person name="Gonzalez-Bertolin B."/>
            <person name="Monzon S."/>
            <person name="Zaballos A."/>
            <person name="Jimenez P."/>
            <person name="Dekumyoy P."/>
            <person name="Varona S."/>
            <person name="Cuesta I."/>
            <person name="Sumanam S."/>
            <person name="Adisakwattana P."/>
            <person name="Gasser R.B."/>
            <person name="Hernandez-Gonzalez A."/>
            <person name="Young N.D."/>
            <person name="Perteguer M.J."/>
        </authorList>
    </citation>
    <scope>NUCLEOTIDE SEQUENCE [LARGE SCALE GENOMIC DNA]</scope>
    <source>
        <strain evidence="3">AL3</strain>
        <tissue evidence="3">Liver</tissue>
    </source>
</reference>
<evidence type="ECO:0000313" key="3">
    <source>
        <dbReference type="EMBL" id="MFH4980006.1"/>
    </source>
</evidence>
<dbReference type="AlphaFoldDB" id="A0ABD6ERD5"/>
<proteinExistence type="predicted"/>
<organism evidence="3 4">
    <name type="scientific">Gnathostoma spinigerum</name>
    <dbReference type="NCBI Taxonomy" id="75299"/>
    <lineage>
        <taxon>Eukaryota</taxon>
        <taxon>Metazoa</taxon>
        <taxon>Ecdysozoa</taxon>
        <taxon>Nematoda</taxon>
        <taxon>Chromadorea</taxon>
        <taxon>Rhabditida</taxon>
        <taxon>Spirurina</taxon>
        <taxon>Gnathostomatomorpha</taxon>
        <taxon>Gnathostomatoidea</taxon>
        <taxon>Gnathostomatidae</taxon>
        <taxon>Gnathostoma</taxon>
    </lineage>
</organism>
<gene>
    <name evidence="3" type="ORF">AB6A40_006715</name>
</gene>
<evidence type="ECO:0000313" key="4">
    <source>
        <dbReference type="Proteomes" id="UP001608902"/>
    </source>
</evidence>
<feature type="signal peptide" evidence="2">
    <location>
        <begin position="1"/>
        <end position="20"/>
    </location>
</feature>
<name>A0ABD6ERD5_9BILA</name>
<keyword evidence="2" id="KW-0732">Signal</keyword>
<accession>A0ABD6ERD5</accession>
<protein>
    <submittedName>
        <fullName evidence="3">Uncharacterized protein</fullName>
    </submittedName>
</protein>
<dbReference type="Proteomes" id="UP001608902">
    <property type="component" value="Unassembled WGS sequence"/>
</dbReference>
<keyword evidence="4" id="KW-1185">Reference proteome</keyword>
<comment type="caution">
    <text evidence="3">The sequence shown here is derived from an EMBL/GenBank/DDBJ whole genome shotgun (WGS) entry which is preliminary data.</text>
</comment>
<evidence type="ECO:0000256" key="1">
    <source>
        <dbReference type="SAM" id="MobiDB-lite"/>
    </source>
</evidence>